<reference evidence="1 2" key="1">
    <citation type="submission" date="2019-07" db="EMBL/GenBank/DDBJ databases">
        <title>Genomic Encyclopedia of Archaeal and Bacterial Type Strains, Phase II (KMG-II): from individual species to whole genera.</title>
        <authorList>
            <person name="Goeker M."/>
        </authorList>
    </citation>
    <scope>NUCLEOTIDE SEQUENCE [LARGE SCALE GENOMIC DNA]</scope>
    <source>
        <strain evidence="1 2">ATCC BAA-1854</strain>
    </source>
</reference>
<accession>A0A562TZ28</accession>
<evidence type="ECO:0000313" key="1">
    <source>
        <dbReference type="EMBL" id="TWI98891.1"/>
    </source>
</evidence>
<dbReference type="PROSITE" id="PS51257">
    <property type="entry name" value="PROKAR_LIPOPROTEIN"/>
    <property type="match status" value="1"/>
</dbReference>
<name>A0A562TZ28_9SPHI</name>
<protein>
    <submittedName>
        <fullName evidence="1">Uncharacterized protein</fullName>
    </submittedName>
</protein>
<gene>
    <name evidence="1" type="ORF">JN11_03080</name>
</gene>
<proteinExistence type="predicted"/>
<sequence>MKILKPILVALFLLLSGCEVTQYVSIPLEYSPKKLFKPGTVTVLLINQYDLSVAKNYTKRKLAAIQAGAYSSLKYAETQLKQLPNTKTISLVDSTQFAANTDSIKLLAAKYHADYVLALNKFTASVDLDNIDNSTAYYNSSVQVEFILYEGDGVHFKKLNGQAIEAQPETPYMGLLGSLVVHPTVGGSKATINIAAQNATQNALQDYLPNRIVNQRPLYNDEIFGPAIKEILASNFDKADTLLKPFLKDVNTQIVSRAAYNLAVVYEGEGDVDLAIYMANLSLKNAKNDYATNLLGDLEKE</sequence>
<dbReference type="Proteomes" id="UP000317010">
    <property type="component" value="Unassembled WGS sequence"/>
</dbReference>
<dbReference type="AlphaFoldDB" id="A0A562TZ28"/>
<comment type="caution">
    <text evidence="1">The sequence shown here is derived from an EMBL/GenBank/DDBJ whole genome shotgun (WGS) entry which is preliminary data.</text>
</comment>
<organism evidence="1 2">
    <name type="scientific">Mucilaginibacter frigoritolerans</name>
    <dbReference type="NCBI Taxonomy" id="652788"/>
    <lineage>
        <taxon>Bacteria</taxon>
        <taxon>Pseudomonadati</taxon>
        <taxon>Bacteroidota</taxon>
        <taxon>Sphingobacteriia</taxon>
        <taxon>Sphingobacteriales</taxon>
        <taxon>Sphingobacteriaceae</taxon>
        <taxon>Mucilaginibacter</taxon>
    </lineage>
</organism>
<dbReference type="RefSeq" id="WP_144913882.1">
    <property type="nucleotide sequence ID" value="NZ_VLLI01000008.1"/>
</dbReference>
<dbReference type="EMBL" id="VLLI01000008">
    <property type="protein sequence ID" value="TWI98891.1"/>
    <property type="molecule type" value="Genomic_DNA"/>
</dbReference>
<keyword evidence="2" id="KW-1185">Reference proteome</keyword>
<dbReference type="OrthoDB" id="788968at2"/>
<evidence type="ECO:0000313" key="2">
    <source>
        <dbReference type="Proteomes" id="UP000317010"/>
    </source>
</evidence>